<organism evidence="1 2">
    <name type="scientific">Cichorium intybus</name>
    <name type="common">Chicory</name>
    <dbReference type="NCBI Taxonomy" id="13427"/>
    <lineage>
        <taxon>Eukaryota</taxon>
        <taxon>Viridiplantae</taxon>
        <taxon>Streptophyta</taxon>
        <taxon>Embryophyta</taxon>
        <taxon>Tracheophyta</taxon>
        <taxon>Spermatophyta</taxon>
        <taxon>Magnoliopsida</taxon>
        <taxon>eudicotyledons</taxon>
        <taxon>Gunneridae</taxon>
        <taxon>Pentapetalae</taxon>
        <taxon>asterids</taxon>
        <taxon>campanulids</taxon>
        <taxon>Asterales</taxon>
        <taxon>Asteraceae</taxon>
        <taxon>Cichorioideae</taxon>
        <taxon>Cichorieae</taxon>
        <taxon>Cichoriinae</taxon>
        <taxon>Cichorium</taxon>
    </lineage>
</organism>
<gene>
    <name evidence="1" type="ORF">L2E82_29983</name>
</gene>
<sequence>MLNFTNVPLSFRAEAVATTCFVQNRSIINKRLRMTSYEVLNWRKPNVKFFHIFGCRCYIKNNKYHSGKFVPKSDEAIIMGYSSKSVAYRLLNRRKRVIEESFDIEFDDQYLWRKPSQGIIYVMEADIPEGHQPIMKIEIDYDLLFGARETATNAKT</sequence>
<reference evidence="2" key="1">
    <citation type="journal article" date="2022" name="Mol. Ecol. Resour.">
        <title>The genomes of chicory, endive, great burdock and yacon provide insights into Asteraceae palaeo-polyploidization history and plant inulin production.</title>
        <authorList>
            <person name="Fan W."/>
            <person name="Wang S."/>
            <person name="Wang H."/>
            <person name="Wang A."/>
            <person name="Jiang F."/>
            <person name="Liu H."/>
            <person name="Zhao H."/>
            <person name="Xu D."/>
            <person name="Zhang Y."/>
        </authorList>
    </citation>
    <scope>NUCLEOTIDE SEQUENCE [LARGE SCALE GENOMIC DNA]</scope>
    <source>
        <strain evidence="2">cv. Punajuju</strain>
    </source>
</reference>
<comment type="caution">
    <text evidence="1">The sequence shown here is derived from an EMBL/GenBank/DDBJ whole genome shotgun (WGS) entry which is preliminary data.</text>
</comment>
<evidence type="ECO:0000313" key="2">
    <source>
        <dbReference type="Proteomes" id="UP001055811"/>
    </source>
</evidence>
<reference evidence="1 2" key="2">
    <citation type="journal article" date="2022" name="Mol. Ecol. Resour.">
        <title>The genomes of chicory, endive, great burdock and yacon provide insights into Asteraceae paleo-polyploidization history and plant inulin production.</title>
        <authorList>
            <person name="Fan W."/>
            <person name="Wang S."/>
            <person name="Wang H."/>
            <person name="Wang A."/>
            <person name="Jiang F."/>
            <person name="Liu H."/>
            <person name="Zhao H."/>
            <person name="Xu D."/>
            <person name="Zhang Y."/>
        </authorList>
    </citation>
    <scope>NUCLEOTIDE SEQUENCE [LARGE SCALE GENOMIC DNA]</scope>
    <source>
        <strain evidence="2">cv. Punajuju</strain>
        <tissue evidence="1">Leaves</tissue>
    </source>
</reference>
<dbReference type="EMBL" id="CM042013">
    <property type="protein sequence ID" value="KAI3739574.1"/>
    <property type="molecule type" value="Genomic_DNA"/>
</dbReference>
<proteinExistence type="predicted"/>
<evidence type="ECO:0000313" key="1">
    <source>
        <dbReference type="EMBL" id="KAI3739574.1"/>
    </source>
</evidence>
<accession>A0ACB9CZ47</accession>
<keyword evidence="2" id="KW-1185">Reference proteome</keyword>
<protein>
    <submittedName>
        <fullName evidence="1">Uncharacterized protein</fullName>
    </submittedName>
</protein>
<dbReference type="Proteomes" id="UP001055811">
    <property type="component" value="Linkage Group LG05"/>
</dbReference>
<name>A0ACB9CZ47_CICIN</name>